<protein>
    <submittedName>
        <fullName evidence="2">Uncharacterized protein</fullName>
    </submittedName>
</protein>
<proteinExistence type="predicted"/>
<comment type="caution">
    <text evidence="2">The sequence shown here is derived from an EMBL/GenBank/DDBJ whole genome shotgun (WGS) entry which is preliminary data.</text>
</comment>
<dbReference type="Proteomes" id="UP001172687">
    <property type="component" value="Unassembled WGS sequence"/>
</dbReference>
<name>A0ABT8HKD8_MYCAO</name>
<sequence>MNGMLKKTTLSIATAVVALTGLAAAPANAQEDRNVQIINETQHAIVRFYASNVSRDSWEEDILGQDVLPVGQSVNINFDDGSGACLYDFKAVFDDGEELVRSGIDVCSIGTYRYTEG</sequence>
<evidence type="ECO:0000313" key="2">
    <source>
        <dbReference type="EMBL" id="MDN4521229.1"/>
    </source>
</evidence>
<organism evidence="2 3">
    <name type="scientific">Mycolicibacterium austroafricanum</name>
    <name type="common">Mycobacterium austroafricanum</name>
    <dbReference type="NCBI Taxonomy" id="39687"/>
    <lineage>
        <taxon>Bacteria</taxon>
        <taxon>Bacillati</taxon>
        <taxon>Actinomycetota</taxon>
        <taxon>Actinomycetes</taxon>
        <taxon>Mycobacteriales</taxon>
        <taxon>Mycobacteriaceae</taxon>
        <taxon>Mycolicibacterium</taxon>
    </lineage>
</organism>
<evidence type="ECO:0000256" key="1">
    <source>
        <dbReference type="SAM" id="SignalP"/>
    </source>
</evidence>
<feature type="chain" id="PRO_5047374216" evidence="1">
    <location>
        <begin position="30"/>
        <end position="117"/>
    </location>
</feature>
<keyword evidence="1" id="KW-0732">Signal</keyword>
<gene>
    <name evidence="2" type="ORF">QYF68_25905</name>
</gene>
<keyword evidence="3" id="KW-1185">Reference proteome</keyword>
<dbReference type="RefSeq" id="WP_011778753.1">
    <property type="nucleotide sequence ID" value="NZ_CP070380.1"/>
</dbReference>
<reference evidence="2" key="1">
    <citation type="submission" date="2023-07" db="EMBL/GenBank/DDBJ databases">
        <title>Degradation of tert-butanol by M. austroafricanum TBA100.</title>
        <authorList>
            <person name="Helbich S."/>
            <person name="Vainshtein Y."/>
        </authorList>
    </citation>
    <scope>NUCLEOTIDE SEQUENCE</scope>
    <source>
        <strain evidence="2">TBA100</strain>
    </source>
</reference>
<evidence type="ECO:0000313" key="3">
    <source>
        <dbReference type="Proteomes" id="UP001172687"/>
    </source>
</evidence>
<dbReference type="EMBL" id="JAUHTC010000089">
    <property type="protein sequence ID" value="MDN4521229.1"/>
    <property type="molecule type" value="Genomic_DNA"/>
</dbReference>
<accession>A0ABT8HKD8</accession>
<feature type="signal peptide" evidence="1">
    <location>
        <begin position="1"/>
        <end position="29"/>
    </location>
</feature>